<dbReference type="InterPro" id="IPR037045">
    <property type="entry name" value="S8pro/Inhibitor_I9_sf"/>
</dbReference>
<dbReference type="PROSITE" id="PS00138">
    <property type="entry name" value="SUBTILASE_SER"/>
    <property type="match status" value="1"/>
</dbReference>
<feature type="active site" description="Charge relay system" evidence="5">
    <location>
        <position position="133"/>
    </location>
</feature>
<organism evidence="11 12">
    <name type="scientific">Arthrobacter russicus</name>
    <dbReference type="NCBI Taxonomy" id="172040"/>
    <lineage>
        <taxon>Bacteria</taxon>
        <taxon>Bacillati</taxon>
        <taxon>Actinomycetota</taxon>
        <taxon>Actinomycetes</taxon>
        <taxon>Micrococcales</taxon>
        <taxon>Micrococcaceae</taxon>
        <taxon>Arthrobacter</taxon>
    </lineage>
</organism>
<reference evidence="11 12" key="1">
    <citation type="submission" date="2023-07" db="EMBL/GenBank/DDBJ databases">
        <title>Sequencing the genomes of 1000 actinobacteria strains.</title>
        <authorList>
            <person name="Klenk H.-P."/>
        </authorList>
    </citation>
    <scope>NUCLEOTIDE SEQUENCE [LARGE SCALE GENOMIC DNA]</scope>
    <source>
        <strain evidence="11 12">DSM 14555</strain>
    </source>
</reference>
<dbReference type="PROSITE" id="PS51892">
    <property type="entry name" value="SUBTILASE"/>
    <property type="match status" value="1"/>
</dbReference>
<sequence>MAKEAVAAYDGGVPGLAPTKPELGSKVDAADPDVQKYQRYLTQEQQRVAGAKNVRIEKNLTVALNGFVASLTGQQAKELAASKGVVTVAPDTLLQPDSSSAQWLGLSGGNGIWQDQYGGSANAGKGVVVGVLDTGYTPGNPLVAGNQVQPLQGEAKMGEPYRDAAGGISMLKADGDTFRGECQSGQGFAGTECNSKVISARYYAETYLANTLIGDRDPKELVSPVDTNNHGTHTAGTAVGSEGVQVNMPGRNPDIASGVAPGAKLAVYKVCWTTGCYTSDSVQAIDQAVLDGVDVINFSISGSNTRVNDPVSLAFLSAASAGIVVSASAGNSGPGANTVNHGGPWVTTVAATTWPDEAKGTLELADGTRYRGSSIASASVFNKPLVLAETLAPAGASASKLCMPGSLDPAKTSDKIVVCERGVNARVEKSQVVKDAGGVGMVLGNPTPNSSDLDVHAVPSVHLDAPDYLALRATLVSAPGQPGNIVNRDTSGKPVDKTPQIAGFSSRGPHNAAGGDILKPDLAATGVNVLSGFSPIASGGSQFGYASGTSMAAPHVAGYAAMILGKYPTASPAAVKSAMMTTAGNVLNADGSRNTDKLAVGAGQVDPLRFLSPGLYFEAGNKDYLGYLLGLGYNLGIDGLSPVKARDFNQASVAVGNLDGRVETSRTATALTPGVYQISVDTPGVRVRTIPSILVFEQAGASKTFKIIIERPGGASGQIYNGDITLSGAGVKVKMPVSIRNR</sequence>
<dbReference type="InterPro" id="IPR041469">
    <property type="entry name" value="Subtilisin-like_FN3"/>
</dbReference>
<evidence type="ECO:0000259" key="8">
    <source>
        <dbReference type="Pfam" id="PF02225"/>
    </source>
</evidence>
<dbReference type="Pfam" id="PF05922">
    <property type="entry name" value="Inhibitor_I9"/>
    <property type="match status" value="1"/>
</dbReference>
<dbReference type="InterPro" id="IPR045051">
    <property type="entry name" value="SBT"/>
</dbReference>
<feature type="domain" description="Peptidase S8/S53" evidence="7">
    <location>
        <begin position="124"/>
        <end position="601"/>
    </location>
</feature>
<protein>
    <submittedName>
        <fullName evidence="11">Subtilisin family serine protease</fullName>
    </submittedName>
</protein>
<dbReference type="PANTHER" id="PTHR10795">
    <property type="entry name" value="PROPROTEIN CONVERTASE SUBTILISIN/KEXIN"/>
    <property type="match status" value="1"/>
</dbReference>
<keyword evidence="3 5" id="KW-0378">Hydrolase</keyword>
<dbReference type="Gene3D" id="3.50.30.30">
    <property type="match status" value="1"/>
</dbReference>
<evidence type="ECO:0000256" key="4">
    <source>
        <dbReference type="ARBA" id="ARBA00022825"/>
    </source>
</evidence>
<dbReference type="Gene3D" id="2.60.40.2310">
    <property type="match status" value="1"/>
</dbReference>
<dbReference type="InterPro" id="IPR015500">
    <property type="entry name" value="Peptidase_S8_subtilisin-rel"/>
</dbReference>
<keyword evidence="4 5" id="KW-0720">Serine protease</keyword>
<keyword evidence="12" id="KW-1185">Reference proteome</keyword>
<evidence type="ECO:0000313" key="12">
    <source>
        <dbReference type="Proteomes" id="UP001185069"/>
    </source>
</evidence>
<dbReference type="Pfam" id="PF02225">
    <property type="entry name" value="PA"/>
    <property type="match status" value="1"/>
</dbReference>
<feature type="region of interest" description="Disordered" evidence="6">
    <location>
        <begin position="6"/>
        <end position="27"/>
    </location>
</feature>
<dbReference type="InterPro" id="IPR010259">
    <property type="entry name" value="S8pro/Inhibitor_I9"/>
</dbReference>
<dbReference type="GO" id="GO:0006508">
    <property type="term" value="P:proteolysis"/>
    <property type="evidence" value="ECO:0007669"/>
    <property type="project" value="UniProtKB-KW"/>
</dbReference>
<evidence type="ECO:0000256" key="5">
    <source>
        <dbReference type="PROSITE-ProRule" id="PRU01240"/>
    </source>
</evidence>
<evidence type="ECO:0000256" key="6">
    <source>
        <dbReference type="SAM" id="MobiDB-lite"/>
    </source>
</evidence>
<evidence type="ECO:0000259" key="9">
    <source>
        <dbReference type="Pfam" id="PF05922"/>
    </source>
</evidence>
<evidence type="ECO:0000256" key="3">
    <source>
        <dbReference type="ARBA" id="ARBA00022801"/>
    </source>
</evidence>
<evidence type="ECO:0000259" key="10">
    <source>
        <dbReference type="Pfam" id="PF17766"/>
    </source>
</evidence>
<feature type="domain" description="PA" evidence="8">
    <location>
        <begin position="398"/>
        <end position="469"/>
    </location>
</feature>
<evidence type="ECO:0000256" key="1">
    <source>
        <dbReference type="ARBA" id="ARBA00011073"/>
    </source>
</evidence>
<dbReference type="InterPro" id="IPR023828">
    <property type="entry name" value="Peptidase_S8_Ser-AS"/>
</dbReference>
<dbReference type="Pfam" id="PF17766">
    <property type="entry name" value="fn3_6"/>
    <property type="match status" value="1"/>
</dbReference>
<dbReference type="GO" id="GO:0008233">
    <property type="term" value="F:peptidase activity"/>
    <property type="evidence" value="ECO:0007669"/>
    <property type="project" value="UniProtKB-KW"/>
</dbReference>
<comment type="caution">
    <text evidence="11">The sequence shown here is derived from an EMBL/GenBank/DDBJ whole genome shotgun (WGS) entry which is preliminary data.</text>
</comment>
<evidence type="ECO:0000256" key="2">
    <source>
        <dbReference type="ARBA" id="ARBA00022670"/>
    </source>
</evidence>
<proteinExistence type="inferred from homology"/>
<feature type="active site" description="Charge relay system" evidence="5">
    <location>
        <position position="230"/>
    </location>
</feature>
<feature type="domain" description="Subtilisin-like protease fibronectin type-III" evidence="10">
    <location>
        <begin position="647"/>
        <end position="739"/>
    </location>
</feature>
<dbReference type="Pfam" id="PF00082">
    <property type="entry name" value="Peptidase_S8"/>
    <property type="match status" value="1"/>
</dbReference>
<dbReference type="EMBL" id="JAVDQF010000001">
    <property type="protein sequence ID" value="MDR6269439.1"/>
    <property type="molecule type" value="Genomic_DNA"/>
</dbReference>
<gene>
    <name evidence="11" type="ORF">JOE69_001677</name>
</gene>
<comment type="similarity">
    <text evidence="1 5">Belongs to the peptidase S8 family.</text>
</comment>
<dbReference type="Gene3D" id="3.40.50.200">
    <property type="entry name" value="Peptidase S8/S53 domain"/>
    <property type="match status" value="1"/>
</dbReference>
<dbReference type="InterPro" id="IPR000209">
    <property type="entry name" value="Peptidase_S8/S53_dom"/>
</dbReference>
<dbReference type="PRINTS" id="PR00723">
    <property type="entry name" value="SUBTILISIN"/>
</dbReference>
<evidence type="ECO:0000259" key="7">
    <source>
        <dbReference type="Pfam" id="PF00082"/>
    </source>
</evidence>
<dbReference type="InterPro" id="IPR003137">
    <property type="entry name" value="PA_domain"/>
</dbReference>
<feature type="active site" description="Charge relay system" evidence="5">
    <location>
        <position position="550"/>
    </location>
</feature>
<dbReference type="CDD" id="cd02120">
    <property type="entry name" value="PA_subtilisin_like"/>
    <property type="match status" value="1"/>
</dbReference>
<dbReference type="Gene3D" id="3.30.70.80">
    <property type="entry name" value="Peptidase S8 propeptide/proteinase inhibitor I9"/>
    <property type="match status" value="1"/>
</dbReference>
<dbReference type="Proteomes" id="UP001185069">
    <property type="component" value="Unassembled WGS sequence"/>
</dbReference>
<accession>A0ABU1JAK1</accession>
<name>A0ABU1JAK1_9MICC</name>
<evidence type="ECO:0000313" key="11">
    <source>
        <dbReference type="EMBL" id="MDR6269439.1"/>
    </source>
</evidence>
<dbReference type="InterPro" id="IPR036852">
    <property type="entry name" value="Peptidase_S8/S53_dom_sf"/>
</dbReference>
<feature type="domain" description="Inhibitor I9" evidence="9">
    <location>
        <begin position="30"/>
        <end position="95"/>
    </location>
</feature>
<dbReference type="SUPFAM" id="SSF52743">
    <property type="entry name" value="Subtilisin-like"/>
    <property type="match status" value="1"/>
</dbReference>
<keyword evidence="2 5" id="KW-0645">Protease</keyword>